<evidence type="ECO:0000313" key="6">
    <source>
        <dbReference type="Proteomes" id="UP000290439"/>
    </source>
</evidence>
<evidence type="ECO:0000259" key="3">
    <source>
        <dbReference type="Pfam" id="PF00501"/>
    </source>
</evidence>
<dbReference type="InterPro" id="IPR042099">
    <property type="entry name" value="ANL_N_sf"/>
</dbReference>
<dbReference type="FunFam" id="3.30.300.30:FF:000008">
    <property type="entry name" value="2,3-dihydroxybenzoate-AMP ligase"/>
    <property type="match status" value="1"/>
</dbReference>
<dbReference type="RefSeq" id="WP_130916584.1">
    <property type="nucleotide sequence ID" value="NZ_LR215973.1"/>
</dbReference>
<feature type="domain" description="AMP-binding enzyme C-terminal" evidence="4">
    <location>
        <begin position="421"/>
        <end position="495"/>
    </location>
</feature>
<dbReference type="PANTHER" id="PTHR43767">
    <property type="entry name" value="LONG-CHAIN-FATTY-ACID--COA LIGASE"/>
    <property type="match status" value="1"/>
</dbReference>
<reference evidence="5 6" key="1">
    <citation type="submission" date="2019-02" db="EMBL/GenBank/DDBJ databases">
        <authorList>
            <consortium name="Pathogen Informatics"/>
        </authorList>
    </citation>
    <scope>NUCLEOTIDE SEQUENCE [LARGE SCALE GENOMIC DNA]</scope>
    <source>
        <strain evidence="5 6">3012STDY6756504</strain>
    </source>
</reference>
<protein>
    <submittedName>
        <fullName evidence="5">Long-chain-fatty-acid--CoA ligase</fullName>
        <ecNumber evidence="5">6.2.1.3</ecNumber>
    </submittedName>
</protein>
<organism evidence="5 6">
    <name type="scientific">Nocardia cyriacigeorgica</name>
    <dbReference type="NCBI Taxonomy" id="135487"/>
    <lineage>
        <taxon>Bacteria</taxon>
        <taxon>Bacillati</taxon>
        <taxon>Actinomycetota</taxon>
        <taxon>Actinomycetes</taxon>
        <taxon>Mycobacteriales</taxon>
        <taxon>Nocardiaceae</taxon>
        <taxon>Nocardia</taxon>
    </lineage>
</organism>
<dbReference type="Pfam" id="PF00501">
    <property type="entry name" value="AMP-binding"/>
    <property type="match status" value="1"/>
</dbReference>
<feature type="domain" description="AMP-dependent synthetase/ligase" evidence="3">
    <location>
        <begin position="16"/>
        <end position="370"/>
    </location>
</feature>
<dbReference type="Gene3D" id="3.30.300.30">
    <property type="match status" value="1"/>
</dbReference>
<dbReference type="InterPro" id="IPR000873">
    <property type="entry name" value="AMP-dep_synth/lig_dom"/>
</dbReference>
<dbReference type="EMBL" id="LR215973">
    <property type="protein sequence ID" value="VFA97784.1"/>
    <property type="molecule type" value="Genomic_DNA"/>
</dbReference>
<comment type="similarity">
    <text evidence="1">Belongs to the ATP-dependent AMP-binding enzyme family.</text>
</comment>
<dbReference type="InterPro" id="IPR050237">
    <property type="entry name" value="ATP-dep_AMP-bd_enzyme"/>
</dbReference>
<evidence type="ECO:0000256" key="1">
    <source>
        <dbReference type="ARBA" id="ARBA00006432"/>
    </source>
</evidence>
<name>A0A4U8W0A8_9NOCA</name>
<dbReference type="Gene3D" id="3.40.50.12780">
    <property type="entry name" value="N-terminal domain of ligase-like"/>
    <property type="match status" value="1"/>
</dbReference>
<dbReference type="Proteomes" id="UP000290439">
    <property type="component" value="Chromosome"/>
</dbReference>
<evidence type="ECO:0000313" key="5">
    <source>
        <dbReference type="EMBL" id="VFA97784.1"/>
    </source>
</evidence>
<dbReference type="PANTHER" id="PTHR43767:SF7">
    <property type="entry name" value="MEDIUM_LONG-CHAIN-FATTY-ACID--COA LIGASE FADD8"/>
    <property type="match status" value="1"/>
</dbReference>
<gene>
    <name evidence="5" type="primary">fadD_4</name>
    <name evidence="5" type="ORF">NCTC10797_01549</name>
</gene>
<proteinExistence type="inferred from homology"/>
<dbReference type="Pfam" id="PF13193">
    <property type="entry name" value="AMP-binding_C"/>
    <property type="match status" value="1"/>
</dbReference>
<evidence type="ECO:0000259" key="4">
    <source>
        <dbReference type="Pfam" id="PF13193"/>
    </source>
</evidence>
<evidence type="ECO:0000256" key="2">
    <source>
        <dbReference type="ARBA" id="ARBA00022598"/>
    </source>
</evidence>
<keyword evidence="2 5" id="KW-0436">Ligase</keyword>
<dbReference type="InterPro" id="IPR025110">
    <property type="entry name" value="AMP-bd_C"/>
</dbReference>
<accession>A0A4U8W0A8</accession>
<sequence>MQVIEFFDRGVLINRDGVAFTTPDGQTRITYTEAFDLSHRIAAALRRDGCTDNTPVAVLSPNAPIVFPVILGVLRSGATWLAVNPVSGIDELADLLTLVGARVLLYAATTTDLATQLRARVTGLERTVCIDDPELSRWMPPAGTRVPLPPVDPDAVAALFGTGGTTGRPKAVEIPHRAFETMIHGLNIHLPETEPVNLVAAPMTHAAGALVFPVLSRGGTNVVHNGVRAAEILQSIEHNRITRIFLPPTAIYSLLDAPELAHTDTSTLRYFIYGAAPMSASRLRRAMTAFGPVLAQFYGQVEAPMILSFLSPAEHAEAVTDPALAHRLLSCGRPSTVATIAIVDEAGEPVDRGTTGEIVVRSTLVMRGYHANPEQTAATRRPGGWHATGDLGYLDDDGYLYLVDRKRDLIISGGFNVYPSEVEHVLWNHPAVRDCAVIGIPDPKWGERVAAVVELRPNVEVTSDELIQLCKQRLGSVKAPKEIIFRALPRSPVGKVLKRELRDSYWAGHGRNI</sequence>
<dbReference type="SUPFAM" id="SSF56801">
    <property type="entry name" value="Acetyl-CoA synthetase-like"/>
    <property type="match status" value="1"/>
</dbReference>
<dbReference type="GO" id="GO:0004467">
    <property type="term" value="F:long-chain fatty acid-CoA ligase activity"/>
    <property type="evidence" value="ECO:0007669"/>
    <property type="project" value="UniProtKB-EC"/>
</dbReference>
<dbReference type="EC" id="6.2.1.3" evidence="5"/>
<dbReference type="InterPro" id="IPR020845">
    <property type="entry name" value="AMP-binding_CS"/>
</dbReference>
<dbReference type="PROSITE" id="PS00455">
    <property type="entry name" value="AMP_BINDING"/>
    <property type="match status" value="1"/>
</dbReference>
<dbReference type="AlphaFoldDB" id="A0A4U8W0A8"/>
<dbReference type="InterPro" id="IPR045851">
    <property type="entry name" value="AMP-bd_C_sf"/>
</dbReference>